<reference evidence="2" key="1">
    <citation type="submission" date="2023-07" db="EMBL/GenBank/DDBJ databases">
        <title>draft genome sequence of fig (Ficus carica).</title>
        <authorList>
            <person name="Takahashi T."/>
            <person name="Nishimura K."/>
        </authorList>
    </citation>
    <scope>NUCLEOTIDE SEQUENCE</scope>
</reference>
<proteinExistence type="predicted"/>
<organism evidence="2 3">
    <name type="scientific">Ficus carica</name>
    <name type="common">Common fig</name>
    <dbReference type="NCBI Taxonomy" id="3494"/>
    <lineage>
        <taxon>Eukaryota</taxon>
        <taxon>Viridiplantae</taxon>
        <taxon>Streptophyta</taxon>
        <taxon>Embryophyta</taxon>
        <taxon>Tracheophyta</taxon>
        <taxon>Spermatophyta</taxon>
        <taxon>Magnoliopsida</taxon>
        <taxon>eudicotyledons</taxon>
        <taxon>Gunneridae</taxon>
        <taxon>Pentapetalae</taxon>
        <taxon>rosids</taxon>
        <taxon>fabids</taxon>
        <taxon>Rosales</taxon>
        <taxon>Moraceae</taxon>
        <taxon>Ficeae</taxon>
        <taxon>Ficus</taxon>
    </lineage>
</organism>
<keyword evidence="1" id="KW-0472">Membrane</keyword>
<feature type="transmembrane region" description="Helical" evidence="1">
    <location>
        <begin position="42"/>
        <end position="66"/>
    </location>
</feature>
<keyword evidence="3" id="KW-1185">Reference proteome</keyword>
<evidence type="ECO:0000313" key="2">
    <source>
        <dbReference type="EMBL" id="GMN31929.1"/>
    </source>
</evidence>
<evidence type="ECO:0000256" key="1">
    <source>
        <dbReference type="SAM" id="Phobius"/>
    </source>
</evidence>
<protein>
    <submittedName>
        <fullName evidence="2">Uncharacterized protein</fullName>
    </submittedName>
</protein>
<dbReference type="Gramene" id="FCD_00004961-RA">
    <property type="protein sequence ID" value="FCD_00004961-RA:cds"/>
    <property type="gene ID" value="FCD_00004961"/>
</dbReference>
<sequence>MTLEKPNYPSGWKCDFENNYFVSVLDRGCHISHMMMYPRFDFCFPLLHLICIGHQGLGILAGWLAVAKFEQS</sequence>
<comment type="caution">
    <text evidence="2">The sequence shown here is derived from an EMBL/GenBank/DDBJ whole genome shotgun (WGS) entry which is preliminary data.</text>
</comment>
<evidence type="ECO:0000313" key="3">
    <source>
        <dbReference type="Proteomes" id="UP001187192"/>
    </source>
</evidence>
<dbReference type="Proteomes" id="UP001187192">
    <property type="component" value="Unassembled WGS sequence"/>
</dbReference>
<name>A0AA88DAJ4_FICCA</name>
<keyword evidence="1" id="KW-0812">Transmembrane</keyword>
<keyword evidence="1" id="KW-1133">Transmembrane helix</keyword>
<accession>A0AA88DAJ4</accession>
<dbReference type="EMBL" id="BTGU01000003">
    <property type="protein sequence ID" value="GMN31929.1"/>
    <property type="molecule type" value="Genomic_DNA"/>
</dbReference>
<dbReference type="AlphaFoldDB" id="A0AA88DAJ4"/>
<gene>
    <name evidence="2" type="ORF">TIFTF001_003470</name>
</gene>